<dbReference type="Proteomes" id="UP000231198">
    <property type="component" value="Unassembled WGS sequence"/>
</dbReference>
<dbReference type="GO" id="GO:0051082">
    <property type="term" value="F:unfolded protein binding"/>
    <property type="evidence" value="ECO:0007669"/>
    <property type="project" value="TreeGrafter"/>
</dbReference>
<dbReference type="PANTHER" id="PTHR10772:SF58">
    <property type="entry name" value="CO-CHAPERONIN GROES"/>
    <property type="match status" value="1"/>
</dbReference>
<comment type="similarity">
    <text evidence="1 3 4">Belongs to the GroES chaperonin family.</text>
</comment>
<dbReference type="HAMAP" id="MF_00580">
    <property type="entry name" value="CH10"/>
    <property type="match status" value="1"/>
</dbReference>
<keyword evidence="3" id="KW-0963">Cytoplasm</keyword>
<dbReference type="GO" id="GO:0051087">
    <property type="term" value="F:protein-folding chaperone binding"/>
    <property type="evidence" value="ECO:0007669"/>
    <property type="project" value="TreeGrafter"/>
</dbReference>
<dbReference type="InterPro" id="IPR011032">
    <property type="entry name" value="GroES-like_sf"/>
</dbReference>
<evidence type="ECO:0000313" key="5">
    <source>
        <dbReference type="EMBL" id="PIS16054.1"/>
    </source>
</evidence>
<evidence type="ECO:0000256" key="4">
    <source>
        <dbReference type="RuleBase" id="RU000535"/>
    </source>
</evidence>
<dbReference type="GO" id="GO:0044183">
    <property type="term" value="F:protein folding chaperone"/>
    <property type="evidence" value="ECO:0007669"/>
    <property type="project" value="InterPro"/>
</dbReference>
<name>A0A2H0WTR7_9BACT</name>
<dbReference type="SMART" id="SM00883">
    <property type="entry name" value="Cpn10"/>
    <property type="match status" value="1"/>
</dbReference>
<dbReference type="GO" id="GO:0005524">
    <property type="term" value="F:ATP binding"/>
    <property type="evidence" value="ECO:0007669"/>
    <property type="project" value="InterPro"/>
</dbReference>
<accession>A0A2H0WTR7</accession>
<evidence type="ECO:0000256" key="2">
    <source>
        <dbReference type="ARBA" id="ARBA00023186"/>
    </source>
</evidence>
<evidence type="ECO:0000313" key="6">
    <source>
        <dbReference type="Proteomes" id="UP000231198"/>
    </source>
</evidence>
<dbReference type="Pfam" id="PF00166">
    <property type="entry name" value="Cpn10"/>
    <property type="match status" value="1"/>
</dbReference>
<dbReference type="Gene3D" id="2.30.33.40">
    <property type="entry name" value="GroES chaperonin"/>
    <property type="match status" value="1"/>
</dbReference>
<keyword evidence="2 3" id="KW-0143">Chaperone</keyword>
<reference evidence="6" key="1">
    <citation type="submission" date="2017-09" db="EMBL/GenBank/DDBJ databases">
        <title>Depth-based differentiation of microbial function through sediment-hosted aquifers and enrichment of novel symbionts in the deep terrestrial subsurface.</title>
        <authorList>
            <person name="Probst A.J."/>
            <person name="Ladd B."/>
            <person name="Jarett J.K."/>
            <person name="Geller-Mcgrath D.E."/>
            <person name="Sieber C.M.K."/>
            <person name="Emerson J.B."/>
            <person name="Anantharaman K."/>
            <person name="Thomas B.C."/>
            <person name="Malmstrom R."/>
            <person name="Stieglmeier M."/>
            <person name="Klingl A."/>
            <person name="Woyke T."/>
            <person name="Ryan C.M."/>
            <person name="Banfield J.F."/>
        </authorList>
    </citation>
    <scope>NUCLEOTIDE SEQUENCE [LARGE SCALE GENOMIC DNA]</scope>
</reference>
<dbReference type="CDD" id="cd00320">
    <property type="entry name" value="cpn10"/>
    <property type="match status" value="1"/>
</dbReference>
<sequence>MAKKDSNIKPLFDYVLVKPLQGEEKTPSGIVLPDSAKEKPQIGEIMAVGPGAINPEGKMIPMVVKKGQKVLYKKWGGNEVKVRTEEWLLIEQKDVMAVVE</sequence>
<dbReference type="FunFam" id="2.30.33.40:FF:000001">
    <property type="entry name" value="10 kDa chaperonin"/>
    <property type="match status" value="1"/>
</dbReference>
<dbReference type="PRINTS" id="PR00297">
    <property type="entry name" value="CHAPERONIN10"/>
</dbReference>
<dbReference type="EMBL" id="PEZG01000012">
    <property type="protein sequence ID" value="PIS16054.1"/>
    <property type="molecule type" value="Genomic_DNA"/>
</dbReference>
<comment type="subcellular location">
    <subcellularLocation>
        <location evidence="3">Cytoplasm</location>
    </subcellularLocation>
</comment>
<organism evidence="5 6">
    <name type="scientific">Candidatus Roizmanbacteria bacterium CG09_land_8_20_14_0_10_41_9</name>
    <dbReference type="NCBI Taxonomy" id="1974850"/>
    <lineage>
        <taxon>Bacteria</taxon>
        <taxon>Candidatus Roizmaniibacteriota</taxon>
    </lineage>
</organism>
<dbReference type="SUPFAM" id="SSF50129">
    <property type="entry name" value="GroES-like"/>
    <property type="match status" value="1"/>
</dbReference>
<gene>
    <name evidence="3" type="primary">groES</name>
    <name evidence="3" type="synonym">groS</name>
    <name evidence="5" type="ORF">COT62_00465</name>
</gene>
<evidence type="ECO:0000256" key="3">
    <source>
        <dbReference type="HAMAP-Rule" id="MF_00580"/>
    </source>
</evidence>
<dbReference type="NCBIfam" id="NF001533">
    <property type="entry name" value="PRK00364.2-4"/>
    <property type="match status" value="1"/>
</dbReference>
<protein>
    <recommendedName>
        <fullName evidence="3">Co-chaperonin GroES</fullName>
    </recommendedName>
    <alternativeName>
        <fullName evidence="3">10 kDa chaperonin</fullName>
    </alternativeName>
    <alternativeName>
        <fullName evidence="3">Chaperonin-10</fullName>
        <shortName evidence="3">Cpn10</shortName>
    </alternativeName>
</protein>
<comment type="caution">
    <text evidence="5">The sequence shown here is derived from an EMBL/GenBank/DDBJ whole genome shotgun (WGS) entry which is preliminary data.</text>
</comment>
<proteinExistence type="inferred from homology"/>
<dbReference type="GO" id="GO:0046872">
    <property type="term" value="F:metal ion binding"/>
    <property type="evidence" value="ECO:0007669"/>
    <property type="project" value="TreeGrafter"/>
</dbReference>
<dbReference type="AlphaFoldDB" id="A0A2H0WTR7"/>
<dbReference type="NCBIfam" id="NF001531">
    <property type="entry name" value="PRK00364.2-2"/>
    <property type="match status" value="1"/>
</dbReference>
<dbReference type="InterPro" id="IPR020818">
    <property type="entry name" value="Chaperonin_GroES"/>
</dbReference>
<comment type="function">
    <text evidence="3 4">Together with the chaperonin GroEL, plays an essential role in assisting protein folding. The GroEL-GroES system forms a nano-cage that allows encapsulation of the non-native substrate proteins and provides a physical environment optimized to promote and accelerate protein folding. GroES binds to the apical surface of the GroEL ring, thereby capping the opening of the GroEL channel.</text>
</comment>
<dbReference type="InterPro" id="IPR037124">
    <property type="entry name" value="Chaperonin_GroES_sf"/>
</dbReference>
<comment type="subunit">
    <text evidence="3">Heptamer of 7 subunits arranged in a ring. Interacts with the chaperonin GroEL.</text>
</comment>
<evidence type="ECO:0000256" key="1">
    <source>
        <dbReference type="ARBA" id="ARBA00006975"/>
    </source>
</evidence>
<dbReference type="GO" id="GO:0005737">
    <property type="term" value="C:cytoplasm"/>
    <property type="evidence" value="ECO:0007669"/>
    <property type="project" value="UniProtKB-SubCell"/>
</dbReference>
<dbReference type="PANTHER" id="PTHR10772">
    <property type="entry name" value="10 KDA HEAT SHOCK PROTEIN"/>
    <property type="match status" value="1"/>
</dbReference>